<reference evidence="1" key="1">
    <citation type="submission" date="2015-07" db="EMBL/GenBank/DDBJ databases">
        <title>MeaNS - Measles Nucleotide Surveillance Program.</title>
        <authorList>
            <person name="Tran T."/>
            <person name="Druce J."/>
        </authorList>
    </citation>
    <scope>NUCLEOTIDE SEQUENCE</scope>
    <source>
        <strain evidence="1">UCB-OBI-ISO-001</strain>
        <tissue evidence="1">Gonad</tissue>
    </source>
</reference>
<feature type="non-terminal residue" evidence="1">
    <location>
        <position position="88"/>
    </location>
</feature>
<proteinExistence type="predicted"/>
<evidence type="ECO:0000313" key="1">
    <source>
        <dbReference type="EMBL" id="KOF94903.1"/>
    </source>
</evidence>
<name>A0A0L8I065_OCTBM</name>
<dbReference type="EMBL" id="KQ416841">
    <property type="protein sequence ID" value="KOF94903.1"/>
    <property type="molecule type" value="Genomic_DNA"/>
</dbReference>
<gene>
    <name evidence="1" type="ORF">OCBIM_22000122mg</name>
</gene>
<protein>
    <submittedName>
        <fullName evidence="1">Uncharacterized protein</fullName>
    </submittedName>
</protein>
<organism evidence="1">
    <name type="scientific">Octopus bimaculoides</name>
    <name type="common">California two-spotted octopus</name>
    <dbReference type="NCBI Taxonomy" id="37653"/>
    <lineage>
        <taxon>Eukaryota</taxon>
        <taxon>Metazoa</taxon>
        <taxon>Spiralia</taxon>
        <taxon>Lophotrochozoa</taxon>
        <taxon>Mollusca</taxon>
        <taxon>Cephalopoda</taxon>
        <taxon>Coleoidea</taxon>
        <taxon>Octopodiformes</taxon>
        <taxon>Octopoda</taxon>
        <taxon>Incirrata</taxon>
        <taxon>Octopodidae</taxon>
        <taxon>Octopus</taxon>
    </lineage>
</organism>
<dbReference type="AlphaFoldDB" id="A0A0L8I065"/>
<sequence>MHQVDINTYLAEPPTKVEVQKAIKLLLNGKAPGSGPIPTEKYKVGRPVMRQKLTNLSQTMWQQEIVPQEFKDASIVHPYKGNRESCDN</sequence>
<accession>A0A0L8I065</accession>